<evidence type="ECO:0000313" key="2">
    <source>
        <dbReference type="EMBL" id="MFC5006539.1"/>
    </source>
</evidence>
<evidence type="ECO:0000313" key="3">
    <source>
        <dbReference type="Proteomes" id="UP001595912"/>
    </source>
</evidence>
<dbReference type="Pfam" id="PF13360">
    <property type="entry name" value="PQQ_2"/>
    <property type="match status" value="1"/>
</dbReference>
<dbReference type="SUPFAM" id="SSF50998">
    <property type="entry name" value="Quinoprotein alcohol dehydrogenase-like"/>
    <property type="match status" value="1"/>
</dbReference>
<dbReference type="InterPro" id="IPR015943">
    <property type="entry name" value="WD40/YVTN_repeat-like_dom_sf"/>
</dbReference>
<protein>
    <submittedName>
        <fullName evidence="2">PQQ-binding-like beta-propeller repeat protein</fullName>
    </submittedName>
</protein>
<dbReference type="EMBL" id="JBHSIU010000105">
    <property type="protein sequence ID" value="MFC5006539.1"/>
    <property type="molecule type" value="Genomic_DNA"/>
</dbReference>
<reference evidence="3" key="1">
    <citation type="journal article" date="2019" name="Int. J. Syst. Evol. Microbiol.">
        <title>The Global Catalogue of Microorganisms (GCM) 10K type strain sequencing project: providing services to taxonomists for standard genome sequencing and annotation.</title>
        <authorList>
            <consortium name="The Broad Institute Genomics Platform"/>
            <consortium name="The Broad Institute Genome Sequencing Center for Infectious Disease"/>
            <person name="Wu L."/>
            <person name="Ma J."/>
        </authorList>
    </citation>
    <scope>NUCLEOTIDE SEQUENCE [LARGE SCALE GENOMIC DNA]</scope>
    <source>
        <strain evidence="3">CGMCC 4.7152</strain>
    </source>
</reference>
<proteinExistence type="predicted"/>
<feature type="domain" description="Pyrrolo-quinoline quinone repeat" evidence="1">
    <location>
        <begin position="58"/>
        <end position="178"/>
    </location>
</feature>
<gene>
    <name evidence="2" type="ORF">ACFPIJ_53055</name>
</gene>
<dbReference type="Proteomes" id="UP001595912">
    <property type="component" value="Unassembled WGS sequence"/>
</dbReference>
<dbReference type="RefSeq" id="WP_380127167.1">
    <property type="nucleotide sequence ID" value="NZ_JBHSIU010000105.1"/>
</dbReference>
<dbReference type="InterPro" id="IPR011047">
    <property type="entry name" value="Quinoprotein_ADH-like_sf"/>
</dbReference>
<keyword evidence="3" id="KW-1185">Reference proteome</keyword>
<dbReference type="InterPro" id="IPR002372">
    <property type="entry name" value="PQQ_rpt_dom"/>
</dbReference>
<dbReference type="Gene3D" id="2.130.10.10">
    <property type="entry name" value="YVTN repeat-like/Quinoprotein amine dehydrogenase"/>
    <property type="match status" value="1"/>
</dbReference>
<accession>A0ABV9WER3</accession>
<comment type="caution">
    <text evidence="2">The sequence shown here is derived from an EMBL/GenBank/DDBJ whole genome shotgun (WGS) entry which is preliminary data.</text>
</comment>
<evidence type="ECO:0000259" key="1">
    <source>
        <dbReference type="Pfam" id="PF13360"/>
    </source>
</evidence>
<organism evidence="2 3">
    <name type="scientific">Dactylosporangium cerinum</name>
    <dbReference type="NCBI Taxonomy" id="1434730"/>
    <lineage>
        <taxon>Bacteria</taxon>
        <taxon>Bacillati</taxon>
        <taxon>Actinomycetota</taxon>
        <taxon>Actinomycetes</taxon>
        <taxon>Micromonosporales</taxon>
        <taxon>Micromonosporaceae</taxon>
        <taxon>Dactylosporangium</taxon>
    </lineage>
</organism>
<sequence length="405" mass="42083">MIDLDAAPVRPRAAGRRRVPWWAVPLVLAAVVPAVLELRPPAPLAPVVQLPPGTMRLAGAGDAFYVLRGNGTLAWNVTAYAWSDGTERWRRPLAGPDPDLLVVADAVLVTHQPCDPQHAPSVDRLDPATGAPLWTARGAVHAVTAAGDLLLAEGPDCGARRRVQRLAAVDPADGRPRWTVRFPAGRLVVAGRDWFAAVDEAGTLDTYTMNGGGRIGGGTVTETSLLLAAGGSVIAADQPDPGRPGRLTGLPHAAPRPAWSVPLDGTTAACGPWLCVTTPATDGGTTAALDPATGRIRWTARALRQPISGAGYAIDAGPRIVRWSDGQERPLPGWRLLPGVDGSVAPVVQRGGTAGVVDLTLGRLDVLGTLPGAQVRCLAGGPRPTGLGLVCVDADGRTRLWRRAG</sequence>
<name>A0ABV9WER3_9ACTN</name>